<dbReference type="Gene3D" id="3.40.225.10">
    <property type="entry name" value="Class II aldolase/adducin N-terminal domain"/>
    <property type="match status" value="1"/>
</dbReference>
<comment type="catalytic activity">
    <reaction evidence="10">
        <text>3-dehydro-4-O-phospho-D-erythronate + H(+) = dihydroxyacetone phosphate + CO2</text>
        <dbReference type="Rhea" id="RHEA:52416"/>
        <dbReference type="ChEBI" id="CHEBI:15378"/>
        <dbReference type="ChEBI" id="CHEBI:16526"/>
        <dbReference type="ChEBI" id="CHEBI:57642"/>
        <dbReference type="ChEBI" id="CHEBI:136593"/>
        <dbReference type="EC" id="4.1.1.104"/>
    </reaction>
</comment>
<evidence type="ECO:0000256" key="7">
    <source>
        <dbReference type="ARBA" id="ARBA00044745"/>
    </source>
</evidence>
<keyword evidence="6" id="KW-0119">Carbohydrate metabolism</keyword>
<evidence type="ECO:0000256" key="9">
    <source>
        <dbReference type="ARBA" id="ARBA00044803"/>
    </source>
</evidence>
<dbReference type="GO" id="GO:0046872">
    <property type="term" value="F:metal ion binding"/>
    <property type="evidence" value="ECO:0007669"/>
    <property type="project" value="UniProtKB-KW"/>
</dbReference>
<dbReference type="RefSeq" id="WP_061541377.1">
    <property type="nucleotide sequence ID" value="NZ_CP013232.1"/>
</dbReference>
<evidence type="ECO:0000256" key="11">
    <source>
        <dbReference type="ARBA" id="ARBA00048603"/>
    </source>
</evidence>
<comment type="similarity">
    <text evidence="2">Belongs to the aldolase class II family. AraD/FucA subfamily.</text>
</comment>
<dbReference type="PANTHER" id="PTHR22789:SF0">
    <property type="entry name" value="3-OXO-TETRONATE 4-PHOSPHATE DECARBOXYLASE-RELATED"/>
    <property type="match status" value="1"/>
</dbReference>
<dbReference type="InterPro" id="IPR001303">
    <property type="entry name" value="Aldolase_II/adducin_N"/>
</dbReference>
<dbReference type="AlphaFoldDB" id="A0A127PH15"/>
<dbReference type="Pfam" id="PF00596">
    <property type="entry name" value="Aldolase_II"/>
    <property type="match status" value="1"/>
</dbReference>
<dbReference type="PANTHER" id="PTHR22789">
    <property type="entry name" value="FUCULOSE PHOSPHATE ALDOLASE"/>
    <property type="match status" value="1"/>
</dbReference>
<accession>A0A127PH15</accession>
<feature type="domain" description="Class II aldolase/adducin N-terminal" evidence="12">
    <location>
        <begin position="21"/>
        <end position="199"/>
    </location>
</feature>
<comment type="function">
    <text evidence="7">Catalyzes the decarboxylation of 3-oxo-tetronate 4-phosphate to dihydroxyacetone phosphate (DHAP) and CO(2).</text>
</comment>
<proteinExistence type="inferred from homology"/>
<evidence type="ECO:0000256" key="4">
    <source>
        <dbReference type="ARBA" id="ARBA00022833"/>
    </source>
</evidence>
<dbReference type="GO" id="GO:0005829">
    <property type="term" value="C:cytosol"/>
    <property type="evidence" value="ECO:0007669"/>
    <property type="project" value="TreeGrafter"/>
</dbReference>
<dbReference type="Proteomes" id="UP000072421">
    <property type="component" value="Chromosome"/>
</dbReference>
<protein>
    <recommendedName>
        <fullName evidence="9">3-oxo-tetronate 4-phosphate decarboxylase</fullName>
        <ecNumber evidence="8">4.1.1.104</ecNumber>
    </recommendedName>
</protein>
<dbReference type="InterPro" id="IPR050013">
    <property type="entry name" value="OtnC"/>
</dbReference>
<evidence type="ECO:0000256" key="5">
    <source>
        <dbReference type="ARBA" id="ARBA00023239"/>
    </source>
</evidence>
<evidence type="ECO:0000256" key="6">
    <source>
        <dbReference type="ARBA" id="ARBA00023277"/>
    </source>
</evidence>
<evidence type="ECO:0000256" key="10">
    <source>
        <dbReference type="ARBA" id="ARBA00047520"/>
    </source>
</evidence>
<dbReference type="EMBL" id="CP013232">
    <property type="protein sequence ID" value="AMO96914.1"/>
    <property type="molecule type" value="Genomic_DNA"/>
</dbReference>
<evidence type="ECO:0000256" key="2">
    <source>
        <dbReference type="ARBA" id="ARBA00010037"/>
    </source>
</evidence>
<dbReference type="InterPro" id="IPR036409">
    <property type="entry name" value="Aldolase_II/adducin_N_sf"/>
</dbReference>
<dbReference type="EC" id="4.1.1.104" evidence="8"/>
<evidence type="ECO:0000256" key="8">
    <source>
        <dbReference type="ARBA" id="ARBA00044772"/>
    </source>
</evidence>
<dbReference type="GO" id="GO:0019323">
    <property type="term" value="P:pentose catabolic process"/>
    <property type="evidence" value="ECO:0007669"/>
    <property type="project" value="InterPro"/>
</dbReference>
<reference evidence="13 14" key="1">
    <citation type="submission" date="2015-11" db="EMBL/GenBank/DDBJ databases">
        <title>Exploring the genomic traits of fungus-feeding bacterial genus Collimonas.</title>
        <authorList>
            <person name="Song C."/>
            <person name="Schmidt R."/>
            <person name="de Jager V."/>
            <person name="Krzyzanowska D."/>
            <person name="Jongedijk E."/>
            <person name="Cankar K."/>
            <person name="Beekwilder J."/>
            <person name="van Veen A."/>
            <person name="de Boer W."/>
            <person name="van Veen J.A."/>
            <person name="Garbeva P."/>
        </authorList>
    </citation>
    <scope>NUCLEOTIDE SEQUENCE [LARGE SCALE GENOMIC DNA]</scope>
    <source>
        <strain evidence="13 14">Ter6</strain>
    </source>
</reference>
<dbReference type="GO" id="GO:0016832">
    <property type="term" value="F:aldehyde-lyase activity"/>
    <property type="evidence" value="ECO:0007669"/>
    <property type="project" value="InterPro"/>
</dbReference>
<sequence>MSTQKSQASGSTTLKEQALREEICETGASLYQRGYTVGAAGNISARLDDGWLITPTDACLGRLAPAQIAKVDLNGQWVSGDKPSKTLALHRAAYDNNPLMQAVVHTHSTSLVALTLAGVWHDSAVLPPITPYQVMKVGRIPLIPYCRPGDPQVAQQVSLLVTSVRGVLLERLGPVLWHESVLQAAYALEELEETARLWLMAKDKPEPLSAEALDELYRVFGARW</sequence>
<dbReference type="PATRIC" id="fig|158899.10.peg.4278"/>
<dbReference type="NCBIfam" id="NF006000">
    <property type="entry name" value="PRK08130.1"/>
    <property type="match status" value="1"/>
</dbReference>
<evidence type="ECO:0000256" key="1">
    <source>
        <dbReference type="ARBA" id="ARBA00001947"/>
    </source>
</evidence>
<keyword evidence="3" id="KW-0479">Metal-binding</keyword>
<dbReference type="SMART" id="SM01007">
    <property type="entry name" value="Aldolase_II"/>
    <property type="match status" value="1"/>
</dbReference>
<organism evidence="13">
    <name type="scientific">Collimonas fungivorans</name>
    <dbReference type="NCBI Taxonomy" id="158899"/>
    <lineage>
        <taxon>Bacteria</taxon>
        <taxon>Pseudomonadati</taxon>
        <taxon>Pseudomonadota</taxon>
        <taxon>Betaproteobacteria</taxon>
        <taxon>Burkholderiales</taxon>
        <taxon>Oxalobacteraceae</taxon>
        <taxon>Collimonas</taxon>
    </lineage>
</organism>
<dbReference type="NCBIfam" id="NF043034">
    <property type="entry name" value="OxoTetrPhDc"/>
    <property type="match status" value="1"/>
</dbReference>
<gene>
    <name evidence="13" type="ORF">CFter6_4318</name>
</gene>
<evidence type="ECO:0000256" key="3">
    <source>
        <dbReference type="ARBA" id="ARBA00022723"/>
    </source>
</evidence>
<name>A0A127PH15_9BURK</name>
<evidence type="ECO:0000313" key="14">
    <source>
        <dbReference type="Proteomes" id="UP000072421"/>
    </source>
</evidence>
<keyword evidence="5" id="KW-0456">Lyase</keyword>
<evidence type="ECO:0000259" key="12">
    <source>
        <dbReference type="SMART" id="SM01007"/>
    </source>
</evidence>
<evidence type="ECO:0000313" key="13">
    <source>
        <dbReference type="EMBL" id="AMO96914.1"/>
    </source>
</evidence>
<comment type="cofactor">
    <cofactor evidence="1">
        <name>Zn(2+)</name>
        <dbReference type="ChEBI" id="CHEBI:29105"/>
    </cofactor>
</comment>
<dbReference type="OrthoDB" id="5500703at2"/>
<comment type="catalytic activity">
    <reaction evidence="11">
        <text>3-dehydro-4-O-phospho-L-erythronate + H(+) = dihydroxyacetone phosphate + CO2</text>
        <dbReference type="Rhea" id="RHEA:52404"/>
        <dbReference type="ChEBI" id="CHEBI:15378"/>
        <dbReference type="ChEBI" id="CHEBI:16526"/>
        <dbReference type="ChEBI" id="CHEBI:57642"/>
        <dbReference type="ChEBI" id="CHEBI:136592"/>
        <dbReference type="EC" id="4.1.1.104"/>
    </reaction>
</comment>
<dbReference type="InterPro" id="IPR050197">
    <property type="entry name" value="Aldolase_class_II_sugar_metab"/>
</dbReference>
<keyword evidence="4" id="KW-0862">Zinc</keyword>
<dbReference type="SUPFAM" id="SSF53639">
    <property type="entry name" value="AraD/HMP-PK domain-like"/>
    <property type="match status" value="1"/>
</dbReference>